<evidence type="ECO:0000313" key="4">
    <source>
        <dbReference type="Proteomes" id="UP000784294"/>
    </source>
</evidence>
<feature type="signal peptide" evidence="2">
    <location>
        <begin position="1"/>
        <end position="18"/>
    </location>
</feature>
<keyword evidence="1" id="KW-0472">Membrane</keyword>
<keyword evidence="2" id="KW-0732">Signal</keyword>
<feature type="chain" id="PRO_5018790292" evidence="2">
    <location>
        <begin position="19"/>
        <end position="98"/>
    </location>
</feature>
<sequence length="98" mass="10952">MVSLFSLLLTCLFQLGNPLLVTSFGVSLLLSNLFFLLLKLFISSPSIVNAESATRRRRSPTEYSANSGTQLSTYMILPSGSHLKCQVKEFPSTHTYYR</sequence>
<dbReference type="EMBL" id="CAAALY010066620">
    <property type="protein sequence ID" value="VEL24233.1"/>
    <property type="molecule type" value="Genomic_DNA"/>
</dbReference>
<dbReference type="Proteomes" id="UP000784294">
    <property type="component" value="Unassembled WGS sequence"/>
</dbReference>
<evidence type="ECO:0000256" key="2">
    <source>
        <dbReference type="SAM" id="SignalP"/>
    </source>
</evidence>
<reference evidence="3" key="1">
    <citation type="submission" date="2018-11" db="EMBL/GenBank/DDBJ databases">
        <authorList>
            <consortium name="Pathogen Informatics"/>
        </authorList>
    </citation>
    <scope>NUCLEOTIDE SEQUENCE</scope>
</reference>
<comment type="caution">
    <text evidence="3">The sequence shown here is derived from an EMBL/GenBank/DDBJ whole genome shotgun (WGS) entry which is preliminary data.</text>
</comment>
<organism evidence="3 4">
    <name type="scientific">Protopolystoma xenopodis</name>
    <dbReference type="NCBI Taxonomy" id="117903"/>
    <lineage>
        <taxon>Eukaryota</taxon>
        <taxon>Metazoa</taxon>
        <taxon>Spiralia</taxon>
        <taxon>Lophotrochozoa</taxon>
        <taxon>Platyhelminthes</taxon>
        <taxon>Monogenea</taxon>
        <taxon>Polyopisthocotylea</taxon>
        <taxon>Polystomatidea</taxon>
        <taxon>Polystomatidae</taxon>
        <taxon>Protopolystoma</taxon>
    </lineage>
</organism>
<keyword evidence="1" id="KW-0812">Transmembrane</keyword>
<name>A0A3S5AAN9_9PLAT</name>
<keyword evidence="1" id="KW-1133">Transmembrane helix</keyword>
<evidence type="ECO:0000313" key="3">
    <source>
        <dbReference type="EMBL" id="VEL24233.1"/>
    </source>
</evidence>
<keyword evidence="4" id="KW-1185">Reference proteome</keyword>
<protein>
    <submittedName>
        <fullName evidence="3">Uncharacterized protein</fullName>
    </submittedName>
</protein>
<gene>
    <name evidence="3" type="ORF">PXEA_LOCUS17673</name>
</gene>
<accession>A0A3S5AAN9</accession>
<feature type="transmembrane region" description="Helical" evidence="1">
    <location>
        <begin position="28"/>
        <end position="48"/>
    </location>
</feature>
<evidence type="ECO:0000256" key="1">
    <source>
        <dbReference type="SAM" id="Phobius"/>
    </source>
</evidence>
<dbReference type="AlphaFoldDB" id="A0A3S5AAN9"/>
<proteinExistence type="predicted"/>